<sequence length="658" mass="68759">MDTALQYRLEHPGFNASCPVRARRCPLKALPTGLHRLQSSLEVATSLHAVIGSASPSGTAAAAANWISPGQAVLETSWGVAMRPLRCGRRPVPRLGLPVSTISDDIKLRRTIATSVLEPQTTAVTTPSPAAGNGTSNSGGGRTPDNDSPDTLSLVNKEATSFSSSPPVGVMDNSTIASMDWNDWMINSSSSSSDGGEGTLALTPGVSDAGPPTAPEVGGVGSGGDHLAGGAARAAAVASPQLSSIGSTTTATIRIAFYAVASSFDRRQLEAKLRAAYGSHAVRKYPDVIHCQMSRGWEAMPGSDVFFFDYGVVACWGLLPDAERDLVRNIAVQCAVQPLPECDQERDIFRCSFTTNPDDVNVLANMGSSAATARSANTADIGASAGTAAAAKPAVAAQPGSSSDSMGSMLDLEYGPGGSLGSTSGTTSSRRFNRRAERGSGMTAAAAAAATAAATGSQPFISKQASAAAGPHSVLSFPPKIVDDTVLLHVRHCGDIATLLAVSYALAQSTKLSAFEKAVDTIVTETQGLPEALAEHGEVHISGKEIGKLIGRVFVLKRSVNLLGNVAETPEFFWYAPDQLQSLYTRITEYVELSERVEQLNGRFGVLQEILELLRAQEEDRHGTRLELVVIWLIVVEVVLGVFELLELFGVIGPGGGF</sequence>
<dbReference type="Proteomes" id="UP001165090">
    <property type="component" value="Unassembled WGS sequence"/>
</dbReference>
<dbReference type="InterPro" id="IPR051624">
    <property type="entry name" value="RMD1/Sad1-interacting"/>
</dbReference>
<evidence type="ECO:0000256" key="1">
    <source>
        <dbReference type="ARBA" id="ARBA00008306"/>
    </source>
</evidence>
<protein>
    <recommendedName>
        <fullName evidence="3">DUF155 domain-containing protein</fullName>
    </recommendedName>
</protein>
<feature type="domain" description="DUF155" evidence="3">
    <location>
        <begin position="479"/>
        <end position="601"/>
    </location>
</feature>
<comment type="similarity">
    <text evidence="1">Belongs to the RMD1/sif2 family.</text>
</comment>
<evidence type="ECO:0000313" key="5">
    <source>
        <dbReference type="Proteomes" id="UP001165090"/>
    </source>
</evidence>
<proteinExistence type="inferred from homology"/>
<evidence type="ECO:0000256" key="2">
    <source>
        <dbReference type="SAM" id="MobiDB-lite"/>
    </source>
</evidence>
<dbReference type="InterPro" id="IPR003734">
    <property type="entry name" value="DUF155"/>
</dbReference>
<organism evidence="4 5">
    <name type="scientific">Volvox africanus</name>
    <dbReference type="NCBI Taxonomy" id="51714"/>
    <lineage>
        <taxon>Eukaryota</taxon>
        <taxon>Viridiplantae</taxon>
        <taxon>Chlorophyta</taxon>
        <taxon>core chlorophytes</taxon>
        <taxon>Chlorophyceae</taxon>
        <taxon>CS clade</taxon>
        <taxon>Chlamydomonadales</taxon>
        <taxon>Volvocaceae</taxon>
        <taxon>Volvox</taxon>
    </lineage>
</organism>
<reference evidence="4 5" key="1">
    <citation type="journal article" date="2023" name="IScience">
        <title>Expanded male sex-determining region conserved during the evolution of homothallism in the green alga Volvox.</title>
        <authorList>
            <person name="Yamamoto K."/>
            <person name="Matsuzaki R."/>
            <person name="Mahakham W."/>
            <person name="Heman W."/>
            <person name="Sekimoto H."/>
            <person name="Kawachi M."/>
            <person name="Minakuchi Y."/>
            <person name="Toyoda A."/>
            <person name="Nozaki H."/>
        </authorList>
    </citation>
    <scope>NUCLEOTIDE SEQUENCE [LARGE SCALE GENOMIC DNA]</scope>
    <source>
        <strain evidence="4 5">NIES-4468</strain>
    </source>
</reference>
<evidence type="ECO:0000259" key="3">
    <source>
        <dbReference type="Pfam" id="PF02582"/>
    </source>
</evidence>
<accession>A0ABQ5SDV3</accession>
<dbReference type="Pfam" id="PF02582">
    <property type="entry name" value="DUF155"/>
    <property type="match status" value="1"/>
</dbReference>
<feature type="compositionally biased region" description="Polar residues" evidence="2">
    <location>
        <begin position="118"/>
        <end position="128"/>
    </location>
</feature>
<feature type="region of interest" description="Disordered" evidence="2">
    <location>
        <begin position="417"/>
        <end position="440"/>
    </location>
</feature>
<dbReference type="PANTHER" id="PTHR16255">
    <property type="entry name" value="REQUIRED FOR MEIOTIC NUCLEAR DIVISION PROTEIN 1 HOMOLOG"/>
    <property type="match status" value="1"/>
</dbReference>
<comment type="caution">
    <text evidence="4">The sequence shown here is derived from an EMBL/GenBank/DDBJ whole genome shotgun (WGS) entry which is preliminary data.</text>
</comment>
<keyword evidence="5" id="KW-1185">Reference proteome</keyword>
<feature type="region of interest" description="Disordered" evidence="2">
    <location>
        <begin position="118"/>
        <end position="153"/>
    </location>
</feature>
<dbReference type="PANTHER" id="PTHR16255:SF1">
    <property type="entry name" value="REQUIRED FOR MEIOTIC NUCLEAR DIVISION PROTEIN 1 HOMOLOG"/>
    <property type="match status" value="1"/>
</dbReference>
<feature type="region of interest" description="Disordered" evidence="2">
    <location>
        <begin position="187"/>
        <end position="211"/>
    </location>
</feature>
<name>A0ABQ5SDV3_9CHLO</name>
<gene>
    <name evidence="4" type="ORF">VaNZ11_012123</name>
</gene>
<dbReference type="EMBL" id="BSDZ01000079">
    <property type="protein sequence ID" value="GLI67839.1"/>
    <property type="molecule type" value="Genomic_DNA"/>
</dbReference>
<evidence type="ECO:0000313" key="4">
    <source>
        <dbReference type="EMBL" id="GLI67839.1"/>
    </source>
</evidence>